<name>A0ABY8NHM0_9GAMM</name>
<dbReference type="EMBL" id="CP118605">
    <property type="protein sequence ID" value="WGL18313.1"/>
    <property type="molecule type" value="Genomic_DNA"/>
</dbReference>
<evidence type="ECO:0000256" key="1">
    <source>
        <dbReference type="ARBA" id="ARBA00009865"/>
    </source>
</evidence>
<dbReference type="PANTHER" id="PTHR42812:SF12">
    <property type="entry name" value="BETA-XYLOSIDASE-RELATED"/>
    <property type="match status" value="1"/>
</dbReference>
<dbReference type="GO" id="GO:0016787">
    <property type="term" value="F:hydrolase activity"/>
    <property type="evidence" value="ECO:0007669"/>
    <property type="project" value="UniProtKB-KW"/>
</dbReference>
<dbReference type="PANTHER" id="PTHR42812">
    <property type="entry name" value="BETA-XYLOSIDASE"/>
    <property type="match status" value="1"/>
</dbReference>
<dbReference type="SUPFAM" id="SSF75005">
    <property type="entry name" value="Arabinanase/levansucrase/invertase"/>
    <property type="match status" value="1"/>
</dbReference>
<dbReference type="SUPFAM" id="SSF49899">
    <property type="entry name" value="Concanavalin A-like lectins/glucanases"/>
    <property type="match status" value="1"/>
</dbReference>
<dbReference type="Gene3D" id="2.60.120.200">
    <property type="match status" value="1"/>
</dbReference>
<keyword evidence="7" id="KW-1185">Reference proteome</keyword>
<evidence type="ECO:0000256" key="4">
    <source>
        <dbReference type="RuleBase" id="RU361187"/>
    </source>
</evidence>
<evidence type="ECO:0000256" key="3">
    <source>
        <dbReference type="ARBA" id="ARBA00023295"/>
    </source>
</evidence>
<reference evidence="6 7" key="1">
    <citation type="submission" date="2023-02" db="EMBL/GenBank/DDBJ databases">
        <title>Description and genomic characterization of Microbulbifer bruguierae sp. nov., isolated from the sediment of mangrove plant Bruguiera sexangula.</title>
        <authorList>
            <person name="Long M."/>
        </authorList>
    </citation>
    <scope>NUCLEOTIDE SEQUENCE [LARGE SCALE GENOMIC DNA]</scope>
    <source>
        <strain evidence="6 7">H12</strain>
    </source>
</reference>
<dbReference type="CDD" id="cd09000">
    <property type="entry name" value="GH43_SXA-like"/>
    <property type="match status" value="1"/>
</dbReference>
<dbReference type="InterPro" id="IPR013320">
    <property type="entry name" value="ConA-like_dom_sf"/>
</dbReference>
<evidence type="ECO:0000256" key="2">
    <source>
        <dbReference type="ARBA" id="ARBA00022801"/>
    </source>
</evidence>
<keyword evidence="2 4" id="KW-0378">Hydrolase</keyword>
<accession>A0ABY8NHM0</accession>
<dbReference type="Gene3D" id="2.115.10.20">
    <property type="entry name" value="Glycosyl hydrolase domain, family 43"/>
    <property type="match status" value="1"/>
</dbReference>
<dbReference type="Pfam" id="PF04616">
    <property type="entry name" value="Glyco_hydro_43"/>
    <property type="match status" value="1"/>
</dbReference>
<comment type="similarity">
    <text evidence="1 4">Belongs to the glycosyl hydrolase 43 family.</text>
</comment>
<dbReference type="Pfam" id="PF17851">
    <property type="entry name" value="GH43_C2"/>
    <property type="match status" value="1"/>
</dbReference>
<dbReference type="InterPro" id="IPR023296">
    <property type="entry name" value="Glyco_hydro_beta-prop_sf"/>
</dbReference>
<keyword evidence="3 4" id="KW-0326">Glycosidase</keyword>
<gene>
    <name evidence="6" type="ORF">PVT68_08465</name>
</gene>
<dbReference type="RefSeq" id="WP_280322293.1">
    <property type="nucleotide sequence ID" value="NZ_CP118605.1"/>
</dbReference>
<dbReference type="InterPro" id="IPR051795">
    <property type="entry name" value="Glycosyl_Hydrlase_43"/>
</dbReference>
<dbReference type="InterPro" id="IPR041542">
    <property type="entry name" value="GH43_C2"/>
</dbReference>
<feature type="domain" description="Beta-xylosidase C-terminal Concanavalin A-like" evidence="5">
    <location>
        <begin position="321"/>
        <end position="531"/>
    </location>
</feature>
<protein>
    <submittedName>
        <fullName evidence="6">Glycoside hydrolase family 43 protein</fullName>
    </submittedName>
</protein>
<dbReference type="Proteomes" id="UP001236500">
    <property type="component" value="Chromosome"/>
</dbReference>
<evidence type="ECO:0000259" key="5">
    <source>
        <dbReference type="Pfam" id="PF17851"/>
    </source>
</evidence>
<sequence>MNNPILKGFNPDPSIVRVGDDYYIATSTFEWYPGVQIHHSKDLVNWRLISRPLNREALLDMRGNPDSCGIWAPCLSYCDGLFYLVYTDVKRFNGNYKDAHNYITTSATIDGEWSDPVYVNSSGFDPSLFHDEDGRKWFTNMVWDHRTGKNAFGGILLQEYDAIAKKLVGPITNIFRGTEAGLTEAPHIYRRNGYYYLLTAEGGTGYEHRMTFARAKNIEGPYELDPQGYFLTSADNPDLVLQRSGHGDFVETPQGEIFAVHLSTRPLPGLKRSPLGRETAIQRAHWSVDGWLRLAHGNNQPRATLDAPDLAPHPWPGDPARDEFNSDVLPMHYQWLRTPYPENFYSLKDRPGYLRLYGKQSIGNTFEQALLARRQQAFCFTATTCVTFEPETFQQMAGITCYYNGQKFHYLYISHDDEHGKHLGIMSHSDGEVTDLQFPLGNYGSGTEGVVAVPEDAPIYLRAQVNFEKLDFLWSSDGENWQKIGQTLDYSIVSDEAGRGEGASFTGAFVGMACQDISGANRPADFDFFEYLEGSG</sequence>
<evidence type="ECO:0000313" key="6">
    <source>
        <dbReference type="EMBL" id="WGL18313.1"/>
    </source>
</evidence>
<evidence type="ECO:0000313" key="7">
    <source>
        <dbReference type="Proteomes" id="UP001236500"/>
    </source>
</evidence>
<organism evidence="6 7">
    <name type="scientific">Microbulbifer bruguierae</name>
    <dbReference type="NCBI Taxonomy" id="3029061"/>
    <lineage>
        <taxon>Bacteria</taxon>
        <taxon>Pseudomonadati</taxon>
        <taxon>Pseudomonadota</taxon>
        <taxon>Gammaproteobacteria</taxon>
        <taxon>Cellvibrionales</taxon>
        <taxon>Microbulbiferaceae</taxon>
        <taxon>Microbulbifer</taxon>
    </lineage>
</organism>
<proteinExistence type="inferred from homology"/>
<dbReference type="InterPro" id="IPR006710">
    <property type="entry name" value="Glyco_hydro_43"/>
</dbReference>